<dbReference type="Proteomes" id="UP000249061">
    <property type="component" value="Unassembled WGS sequence"/>
</dbReference>
<sequence>MAGITGGVVLAWSQSDPPSPEEIAEAEVDRIMMAGRPMEAVDMRPDPRSLAGLPPYPGAAPRKLTSYGVLKDTPAVISWFQTDDSPDTVLQFYAKEFAADRRVSVIEQYSPDVGYIGWMEHATDGGAGLLHMVSVMKQYRKTMVLLSASQPELLLDQSSKLPGGLPIPDGASSPQVVKLGEGPLANDMAYARVSNMTGQQVVDFYEKFFREARFDDIGTASDENRNTVSARKADMKIIVSTRNEGSYVNLIITYVRQTPQEAMP</sequence>
<evidence type="ECO:0000313" key="1">
    <source>
        <dbReference type="EMBL" id="PZR08892.1"/>
    </source>
</evidence>
<name>A0A2W5T1F2_9BACT</name>
<evidence type="ECO:0000313" key="2">
    <source>
        <dbReference type="Proteomes" id="UP000249061"/>
    </source>
</evidence>
<organism evidence="1 2">
    <name type="scientific">Archangium gephyra</name>
    <dbReference type="NCBI Taxonomy" id="48"/>
    <lineage>
        <taxon>Bacteria</taxon>
        <taxon>Pseudomonadati</taxon>
        <taxon>Myxococcota</taxon>
        <taxon>Myxococcia</taxon>
        <taxon>Myxococcales</taxon>
        <taxon>Cystobacterineae</taxon>
        <taxon>Archangiaceae</taxon>
        <taxon>Archangium</taxon>
    </lineage>
</organism>
<dbReference type="EMBL" id="QFQP01000023">
    <property type="protein sequence ID" value="PZR08892.1"/>
    <property type="molecule type" value="Genomic_DNA"/>
</dbReference>
<proteinExistence type="predicted"/>
<dbReference type="AlphaFoldDB" id="A0A2W5T1F2"/>
<accession>A0A2W5T1F2</accession>
<comment type="caution">
    <text evidence="1">The sequence shown here is derived from an EMBL/GenBank/DDBJ whole genome shotgun (WGS) entry which is preliminary data.</text>
</comment>
<gene>
    <name evidence="1" type="ORF">DI536_23670</name>
</gene>
<reference evidence="1 2" key="1">
    <citation type="submission" date="2017-08" db="EMBL/GenBank/DDBJ databases">
        <title>Infants hospitalized years apart are colonized by the same room-sourced microbial strains.</title>
        <authorList>
            <person name="Brooks B."/>
            <person name="Olm M.R."/>
            <person name="Firek B.A."/>
            <person name="Baker R."/>
            <person name="Thomas B.C."/>
            <person name="Morowitz M.J."/>
            <person name="Banfield J.F."/>
        </authorList>
    </citation>
    <scope>NUCLEOTIDE SEQUENCE [LARGE SCALE GENOMIC DNA]</scope>
    <source>
        <strain evidence="1">S2_003_000_R2_14</strain>
    </source>
</reference>
<protein>
    <submittedName>
        <fullName evidence="1">Uncharacterized protein</fullName>
    </submittedName>
</protein>